<evidence type="ECO:0000256" key="5">
    <source>
        <dbReference type="ARBA" id="ARBA00023136"/>
    </source>
</evidence>
<evidence type="ECO:0000256" key="4">
    <source>
        <dbReference type="ARBA" id="ARBA00022989"/>
    </source>
</evidence>
<name>A0A916T996_9HYPH</name>
<dbReference type="RefSeq" id="WP_150494250.1">
    <property type="nucleotide sequence ID" value="NZ_BMFA01000001.1"/>
</dbReference>
<feature type="transmembrane region" description="Helical" evidence="6">
    <location>
        <begin position="38"/>
        <end position="57"/>
    </location>
</feature>
<dbReference type="GO" id="GO:0016020">
    <property type="term" value="C:membrane"/>
    <property type="evidence" value="ECO:0007669"/>
    <property type="project" value="UniProtKB-SubCell"/>
</dbReference>
<evidence type="ECO:0000259" key="7">
    <source>
        <dbReference type="Pfam" id="PF00892"/>
    </source>
</evidence>
<keyword evidence="5 6" id="KW-0472">Membrane</keyword>
<feature type="transmembrane region" description="Helical" evidence="6">
    <location>
        <begin position="292"/>
        <end position="309"/>
    </location>
</feature>
<feature type="transmembrane region" description="Helical" evidence="6">
    <location>
        <begin position="63"/>
        <end position="82"/>
    </location>
</feature>
<comment type="subcellular location">
    <subcellularLocation>
        <location evidence="1">Membrane</location>
        <topology evidence="1">Multi-pass membrane protein</topology>
    </subcellularLocation>
</comment>
<accession>A0A916T996</accession>
<feature type="transmembrane region" description="Helical" evidence="6">
    <location>
        <begin position="102"/>
        <end position="121"/>
    </location>
</feature>
<feature type="transmembrane region" description="Helical" evidence="6">
    <location>
        <begin position="181"/>
        <end position="201"/>
    </location>
</feature>
<dbReference type="AlphaFoldDB" id="A0A916T996"/>
<evidence type="ECO:0000256" key="2">
    <source>
        <dbReference type="ARBA" id="ARBA00009853"/>
    </source>
</evidence>
<evidence type="ECO:0000313" key="9">
    <source>
        <dbReference type="Proteomes" id="UP000605148"/>
    </source>
</evidence>
<comment type="similarity">
    <text evidence="2">Belongs to the drug/metabolite transporter (DMT) superfamily. 10 TMS drug/metabolite exporter (DME) (TC 2.A.7.3) family.</text>
</comment>
<feature type="domain" description="EamA" evidence="7">
    <location>
        <begin position="181"/>
        <end position="308"/>
    </location>
</feature>
<gene>
    <name evidence="8" type="ORF">GCM10011316_05800</name>
</gene>
<proteinExistence type="inferred from homology"/>
<reference evidence="8" key="1">
    <citation type="journal article" date="2014" name="Int. J. Syst. Evol. Microbiol.">
        <title>Complete genome sequence of Corynebacterium casei LMG S-19264T (=DSM 44701T), isolated from a smear-ripened cheese.</title>
        <authorList>
            <consortium name="US DOE Joint Genome Institute (JGI-PGF)"/>
            <person name="Walter F."/>
            <person name="Albersmeier A."/>
            <person name="Kalinowski J."/>
            <person name="Ruckert C."/>
        </authorList>
    </citation>
    <scope>NUCLEOTIDE SEQUENCE</scope>
    <source>
        <strain evidence="8">CGMCC 1.12426</strain>
    </source>
</reference>
<evidence type="ECO:0000256" key="6">
    <source>
        <dbReference type="SAM" id="Phobius"/>
    </source>
</evidence>
<keyword evidence="4 6" id="KW-1133">Transmembrane helix</keyword>
<feature type="transmembrane region" description="Helical" evidence="6">
    <location>
        <begin position="153"/>
        <end position="169"/>
    </location>
</feature>
<evidence type="ECO:0000256" key="1">
    <source>
        <dbReference type="ARBA" id="ARBA00004141"/>
    </source>
</evidence>
<feature type="domain" description="EamA" evidence="7">
    <location>
        <begin position="38"/>
        <end position="169"/>
    </location>
</feature>
<dbReference type="InterPro" id="IPR037185">
    <property type="entry name" value="EmrE-like"/>
</dbReference>
<evidence type="ECO:0000256" key="3">
    <source>
        <dbReference type="ARBA" id="ARBA00022692"/>
    </source>
</evidence>
<evidence type="ECO:0000313" key="8">
    <source>
        <dbReference type="EMBL" id="GGB36489.1"/>
    </source>
</evidence>
<protein>
    <submittedName>
        <fullName evidence="8">Multidrug transporter</fullName>
    </submittedName>
</protein>
<dbReference type="OrthoDB" id="9807937at2"/>
<organism evidence="8 9">
    <name type="scientific">Roseibium aquae</name>
    <dbReference type="NCBI Taxonomy" id="1323746"/>
    <lineage>
        <taxon>Bacteria</taxon>
        <taxon>Pseudomonadati</taxon>
        <taxon>Pseudomonadota</taxon>
        <taxon>Alphaproteobacteria</taxon>
        <taxon>Hyphomicrobiales</taxon>
        <taxon>Stappiaceae</taxon>
        <taxon>Roseibium</taxon>
    </lineage>
</organism>
<dbReference type="InterPro" id="IPR000620">
    <property type="entry name" value="EamA_dom"/>
</dbReference>
<keyword evidence="3 6" id="KW-0812">Transmembrane</keyword>
<dbReference type="Pfam" id="PF00892">
    <property type="entry name" value="EamA"/>
    <property type="match status" value="2"/>
</dbReference>
<dbReference type="Proteomes" id="UP000605148">
    <property type="component" value="Unassembled WGS sequence"/>
</dbReference>
<dbReference type="SUPFAM" id="SSF103481">
    <property type="entry name" value="Multidrug resistance efflux transporter EmrE"/>
    <property type="match status" value="2"/>
</dbReference>
<keyword evidence="9" id="KW-1185">Reference proteome</keyword>
<dbReference type="PANTHER" id="PTHR22911">
    <property type="entry name" value="ACYL-MALONYL CONDENSING ENZYME-RELATED"/>
    <property type="match status" value="1"/>
</dbReference>
<sequence length="330" mass="35224">MSSQENPGSDPADAKAPEPAKGLRGLATTIKRLPANTIGALWILQAAFLFTVMTALIKLVGDGLTVFQILAIRQAIMVAIVAPKIVPNLPGSLATRRPGLQAARIVFASTAMLCGFTAIIHMPLADATALGFSKTFFVTVFAILFLGEQVGRHRWGATIVGFIGVLVMLRPDGEGLIDPYALMAIVGAAAAGMVMIILRILTRTDAPVTILTYQATFVGLIMAIPAYLTWQTPTFDQWVLLGLIGVVSWAAQMSNIQAFRAGEATAIASLDYTRLLYATLFGAFLFGHWPSVETLVGAVIIIAASLYTVRREAIHGKALTRHAEGRGYNS</sequence>
<comment type="caution">
    <text evidence="8">The sequence shown here is derived from an EMBL/GenBank/DDBJ whole genome shotgun (WGS) entry which is preliminary data.</text>
</comment>
<dbReference type="EMBL" id="BMFA01000001">
    <property type="protein sequence ID" value="GGB36489.1"/>
    <property type="molecule type" value="Genomic_DNA"/>
</dbReference>
<dbReference type="PANTHER" id="PTHR22911:SF6">
    <property type="entry name" value="SOLUTE CARRIER FAMILY 35 MEMBER G1"/>
    <property type="match status" value="1"/>
</dbReference>
<feature type="transmembrane region" description="Helical" evidence="6">
    <location>
        <begin position="127"/>
        <end position="146"/>
    </location>
</feature>
<feature type="transmembrane region" description="Helical" evidence="6">
    <location>
        <begin position="208"/>
        <end position="229"/>
    </location>
</feature>
<reference evidence="8" key="2">
    <citation type="submission" date="2020-09" db="EMBL/GenBank/DDBJ databases">
        <authorList>
            <person name="Sun Q."/>
            <person name="Zhou Y."/>
        </authorList>
    </citation>
    <scope>NUCLEOTIDE SEQUENCE</scope>
    <source>
        <strain evidence="8">CGMCC 1.12426</strain>
    </source>
</reference>